<keyword evidence="4" id="KW-1185">Reference proteome</keyword>
<evidence type="ECO:0000256" key="2">
    <source>
        <dbReference type="ARBA" id="ARBA00023239"/>
    </source>
</evidence>
<evidence type="ECO:0000256" key="1">
    <source>
        <dbReference type="ARBA" id="ARBA00022723"/>
    </source>
</evidence>
<dbReference type="GO" id="GO:0016829">
    <property type="term" value="F:lyase activity"/>
    <property type="evidence" value="ECO:0007669"/>
    <property type="project" value="UniProtKB-KW"/>
</dbReference>
<name>A0A856MHT1_9CYAN</name>
<dbReference type="EMBL" id="CP030118">
    <property type="protein sequence ID" value="QDL10122.1"/>
    <property type="molecule type" value="Genomic_DNA"/>
</dbReference>
<dbReference type="PANTHER" id="PTHR33542">
    <property type="entry name" value="SIROHYDROCHLORIN FERROCHELATASE, CHLOROPLASTIC"/>
    <property type="match status" value="1"/>
</dbReference>
<dbReference type="InterPro" id="IPR050963">
    <property type="entry name" value="Sirohydro_Cobaltochel/CbiX"/>
</dbReference>
<gene>
    <name evidence="3" type="ORF">DP114_21485</name>
</gene>
<keyword evidence="2" id="KW-0456">Lyase</keyword>
<keyword evidence="1" id="KW-0479">Metal-binding</keyword>
<proteinExistence type="predicted"/>
<evidence type="ECO:0000313" key="4">
    <source>
        <dbReference type="Proteomes" id="UP000503129"/>
    </source>
</evidence>
<dbReference type="CDD" id="cd03416">
    <property type="entry name" value="CbiX_SirB_N"/>
    <property type="match status" value="1"/>
</dbReference>
<dbReference type="Pfam" id="PF01903">
    <property type="entry name" value="CbiX"/>
    <property type="match status" value="2"/>
</dbReference>
<evidence type="ECO:0000313" key="3">
    <source>
        <dbReference type="EMBL" id="QDL10122.1"/>
    </source>
</evidence>
<dbReference type="PANTHER" id="PTHR33542:SF3">
    <property type="entry name" value="SIROHYDROCHLORIN FERROCHELATASE, CHLOROPLASTIC"/>
    <property type="match status" value="1"/>
</dbReference>
<dbReference type="InterPro" id="IPR002762">
    <property type="entry name" value="CbiX-like"/>
</dbReference>
<protein>
    <submittedName>
        <fullName evidence="3">Sirohydrochlorin chelatase</fullName>
    </submittedName>
</protein>
<dbReference type="KEGG" id="bsen:DP114_21485"/>
<sequence>MASAHLLVSHGSHDPRPEIAIQHLVELLCHKIQSDLLVTTTGGITSQLKCQTLVGTAYLELNPEPLHKQIIKFAKNALDSGCDSLKIQPLFLLPGVHVMEDIPAQVALAQQAIGQNIKIFLQPYLGSHPGLECLLAKQLIATKAEAKILLAHGSRRLEGNVPVEAMAAKIGAVAAYLGVSPRLEARVQELVGTGYKNLAIIPYFLFPGGMTDTVAQKQQELKLQFPEVNFQLTEPLGASKELVELIWDLLK</sequence>
<dbReference type="SUPFAM" id="SSF53800">
    <property type="entry name" value="Chelatase"/>
    <property type="match status" value="1"/>
</dbReference>
<dbReference type="Gene3D" id="3.40.50.1400">
    <property type="match status" value="2"/>
</dbReference>
<dbReference type="RefSeq" id="WP_171977067.1">
    <property type="nucleotide sequence ID" value="NZ_CAWOXK010000001.1"/>
</dbReference>
<reference evidence="3 4" key="1">
    <citation type="submission" date="2018-06" db="EMBL/GenBank/DDBJ databases">
        <title>Comparative genomics of Brasilonema spp. strains.</title>
        <authorList>
            <person name="Alvarenga D.O."/>
            <person name="Fiore M.F."/>
            <person name="Varani A.M."/>
        </authorList>
    </citation>
    <scope>NUCLEOTIDE SEQUENCE [LARGE SCALE GENOMIC DNA]</scope>
    <source>
        <strain evidence="3 4">CENA114</strain>
    </source>
</reference>
<dbReference type="AlphaFoldDB" id="A0A856MHT1"/>
<dbReference type="GO" id="GO:0046872">
    <property type="term" value="F:metal ion binding"/>
    <property type="evidence" value="ECO:0007669"/>
    <property type="project" value="UniProtKB-KW"/>
</dbReference>
<organism evidence="3 4">
    <name type="scientific">Brasilonema sennae CENA114</name>
    <dbReference type="NCBI Taxonomy" id="415709"/>
    <lineage>
        <taxon>Bacteria</taxon>
        <taxon>Bacillati</taxon>
        <taxon>Cyanobacteriota</taxon>
        <taxon>Cyanophyceae</taxon>
        <taxon>Nostocales</taxon>
        <taxon>Scytonemataceae</taxon>
        <taxon>Brasilonema</taxon>
        <taxon>Bromeliae group (in: Brasilonema)</taxon>
    </lineage>
</organism>
<dbReference type="Proteomes" id="UP000503129">
    <property type="component" value="Chromosome"/>
</dbReference>
<accession>A0A856MHT1</accession>